<dbReference type="STRING" id="405671.SAMN05421827_13421"/>
<reference evidence="2" key="1">
    <citation type="submission" date="2016-10" db="EMBL/GenBank/DDBJ databases">
        <authorList>
            <person name="Varghese N."/>
            <person name="Submissions S."/>
        </authorList>
    </citation>
    <scope>NUCLEOTIDE SEQUENCE [LARGE SCALE GENOMIC DNA]</scope>
    <source>
        <strain evidence="2">DSM 17933</strain>
    </source>
</reference>
<proteinExistence type="predicted"/>
<gene>
    <name evidence="1" type="ORF">SAMN05421827_13421</name>
</gene>
<dbReference type="AlphaFoldDB" id="A0A1G8E6Y0"/>
<dbReference type="OrthoDB" id="979487at2"/>
<accession>A0A1G8E6Y0</accession>
<protein>
    <recommendedName>
        <fullName evidence="3">Adenylosuccinate lyase</fullName>
    </recommendedName>
</protein>
<evidence type="ECO:0000313" key="2">
    <source>
        <dbReference type="Proteomes" id="UP000199643"/>
    </source>
</evidence>
<evidence type="ECO:0008006" key="3">
    <source>
        <dbReference type="Google" id="ProtNLM"/>
    </source>
</evidence>
<sequence length="186" mass="21638">MSNHSLLETIKTTLQKSKVEKLAAIASADSFSVKDLIDLSFYHDQQIGFRAAWILENVFVNHQQRFLIHALYFLEKFPQQRNLSALRHYVKILALMTKRNASIEMKNIIADYDTDHLVEVVFAWLIDEKIPVAIKSHCLNILANLNVKHRWIKEELSQTMDFLVDKESIGFFAKVKQIRKQLAVRS</sequence>
<dbReference type="Proteomes" id="UP000199643">
    <property type="component" value="Unassembled WGS sequence"/>
</dbReference>
<organism evidence="1 2">
    <name type="scientific">Pedobacter terrae</name>
    <dbReference type="NCBI Taxonomy" id="405671"/>
    <lineage>
        <taxon>Bacteria</taxon>
        <taxon>Pseudomonadati</taxon>
        <taxon>Bacteroidota</taxon>
        <taxon>Sphingobacteriia</taxon>
        <taxon>Sphingobacteriales</taxon>
        <taxon>Sphingobacteriaceae</taxon>
        <taxon>Pedobacter</taxon>
    </lineage>
</organism>
<dbReference type="RefSeq" id="WP_090504838.1">
    <property type="nucleotide sequence ID" value="NZ_FNCH01000034.1"/>
</dbReference>
<evidence type="ECO:0000313" key="1">
    <source>
        <dbReference type="EMBL" id="SDH65634.1"/>
    </source>
</evidence>
<keyword evidence="2" id="KW-1185">Reference proteome</keyword>
<name>A0A1G8E6Y0_9SPHI</name>
<dbReference type="EMBL" id="FNCH01000034">
    <property type="protein sequence ID" value="SDH65634.1"/>
    <property type="molecule type" value="Genomic_DNA"/>
</dbReference>